<dbReference type="Proteomes" id="UP000298111">
    <property type="component" value="Unassembled WGS sequence"/>
</dbReference>
<dbReference type="EMBL" id="RCIY01000040">
    <property type="protein sequence ID" value="TGG86464.1"/>
    <property type="molecule type" value="Genomic_DNA"/>
</dbReference>
<reference evidence="1 2" key="1">
    <citation type="submission" date="2018-10" db="EMBL/GenBank/DDBJ databases">
        <title>Isolation of pseudouridimycin from Streptomyces albus DSM 40763.</title>
        <authorList>
            <person name="Rosenqvist P."/>
            <person name="Metsae-Ketelae M."/>
            <person name="Virta P."/>
        </authorList>
    </citation>
    <scope>NUCLEOTIDE SEQUENCE [LARGE SCALE GENOMIC DNA]</scope>
    <source>
        <strain evidence="1 2">DSM 40763</strain>
    </source>
</reference>
<dbReference type="SUPFAM" id="SSF48371">
    <property type="entry name" value="ARM repeat"/>
    <property type="match status" value="1"/>
</dbReference>
<evidence type="ECO:0000313" key="1">
    <source>
        <dbReference type="EMBL" id="TGG86464.1"/>
    </source>
</evidence>
<dbReference type="InterPro" id="IPR016024">
    <property type="entry name" value="ARM-type_fold"/>
</dbReference>
<dbReference type="Gene3D" id="1.25.10.10">
    <property type="entry name" value="Leucine-rich Repeat Variant"/>
    <property type="match status" value="1"/>
</dbReference>
<gene>
    <name evidence="1" type="ORF">D8771_08990</name>
</gene>
<comment type="caution">
    <text evidence="1">The sequence shown here is derived from an EMBL/GenBank/DDBJ whole genome shotgun (WGS) entry which is preliminary data.</text>
</comment>
<protein>
    <submittedName>
        <fullName evidence="1">HEAT repeat domain-containing protein</fullName>
    </submittedName>
</protein>
<evidence type="ECO:0000313" key="2">
    <source>
        <dbReference type="Proteomes" id="UP000298111"/>
    </source>
</evidence>
<proteinExistence type="predicted"/>
<accession>A0A8H1QT06</accession>
<dbReference type="InterPro" id="IPR011989">
    <property type="entry name" value="ARM-like"/>
</dbReference>
<dbReference type="AlphaFoldDB" id="A0A8H1QT06"/>
<dbReference type="RefSeq" id="WP_016471686.1">
    <property type="nucleotide sequence ID" value="NZ_CP103060.1"/>
</dbReference>
<organism evidence="1 2">
    <name type="scientific">Streptomyces albus</name>
    <dbReference type="NCBI Taxonomy" id="1888"/>
    <lineage>
        <taxon>Bacteria</taxon>
        <taxon>Bacillati</taxon>
        <taxon>Actinomycetota</taxon>
        <taxon>Actinomycetes</taxon>
        <taxon>Kitasatosporales</taxon>
        <taxon>Streptomycetaceae</taxon>
        <taxon>Streptomyces</taxon>
    </lineage>
</organism>
<name>A0A8H1QT06_9ACTN</name>
<sequence length="187" mass="21027">MTDFVKRIVIKARFTSDDVDFVSMQRGWILQHHQKAEAGASIDIWVTSDRRTEIHQVDDRHIGTRYFTLRGPGSREVAEHIRQDCELWSISEALGELERVRARGEKLICIYAAALAAGEGDGERITQSFRDLVRDPDAGIRQSVIIATGYFPYPGLVDLVRDLRDSDPAAHVRKNAQILLDGLSVGK</sequence>
<dbReference type="GeneID" id="75179497"/>